<sequence length="194" mass="20841">MRVRDIMSRPVVSVRADTPVREATAALADGGFAALPVLDDAERVIGVFGQADALRRGVQVPGRAVAEVMTTPVEVVGPADDTATAADRMLRHHLRSLPVVEEGVLVGIVSRQDLLRVLVRDDDVVAGRVRALLDDYAGSTRRWSITVAEGVVRVRGSFADEAERRVITALVRTLDGVLAVEAAGGERTDLAWRD</sequence>
<dbReference type="EMBL" id="JBHSKF010000002">
    <property type="protein sequence ID" value="MFC5286760.1"/>
    <property type="molecule type" value="Genomic_DNA"/>
</dbReference>
<dbReference type="PROSITE" id="PS51371">
    <property type="entry name" value="CBS"/>
    <property type="match status" value="2"/>
</dbReference>
<comment type="caution">
    <text evidence="4">The sequence shown here is derived from an EMBL/GenBank/DDBJ whole genome shotgun (WGS) entry which is preliminary data.</text>
</comment>
<evidence type="ECO:0000313" key="4">
    <source>
        <dbReference type="EMBL" id="MFC5286760.1"/>
    </source>
</evidence>
<dbReference type="PANTHER" id="PTHR43080">
    <property type="entry name" value="CBS DOMAIN-CONTAINING PROTEIN CBSX3, MITOCHONDRIAL"/>
    <property type="match status" value="1"/>
</dbReference>
<feature type="domain" description="CBS" evidence="3">
    <location>
        <begin position="69"/>
        <end position="124"/>
    </location>
</feature>
<proteinExistence type="predicted"/>
<reference evidence="5" key="1">
    <citation type="journal article" date="2019" name="Int. J. Syst. Evol. Microbiol.">
        <title>The Global Catalogue of Microorganisms (GCM) 10K type strain sequencing project: providing services to taxonomists for standard genome sequencing and annotation.</title>
        <authorList>
            <consortium name="The Broad Institute Genomics Platform"/>
            <consortium name="The Broad Institute Genome Sequencing Center for Infectious Disease"/>
            <person name="Wu L."/>
            <person name="Ma J."/>
        </authorList>
    </citation>
    <scope>NUCLEOTIDE SEQUENCE [LARGE SCALE GENOMIC DNA]</scope>
    <source>
        <strain evidence="5">CCUG 59778</strain>
    </source>
</reference>
<gene>
    <name evidence="4" type="ORF">ACFPM7_06830</name>
</gene>
<dbReference type="InterPro" id="IPR051257">
    <property type="entry name" value="Diverse_CBS-Domain"/>
</dbReference>
<protein>
    <submittedName>
        <fullName evidence="4">CBS domain-containing protein</fullName>
    </submittedName>
</protein>
<dbReference type="RefSeq" id="WP_378244991.1">
    <property type="nucleotide sequence ID" value="NZ_JBHSKF010000002.1"/>
</dbReference>
<name>A0ABW0EMH0_9PSEU</name>
<evidence type="ECO:0000256" key="2">
    <source>
        <dbReference type="PROSITE-ProRule" id="PRU00703"/>
    </source>
</evidence>
<feature type="domain" description="CBS" evidence="3">
    <location>
        <begin position="7"/>
        <end position="65"/>
    </location>
</feature>
<evidence type="ECO:0000313" key="5">
    <source>
        <dbReference type="Proteomes" id="UP001596157"/>
    </source>
</evidence>
<dbReference type="InterPro" id="IPR000644">
    <property type="entry name" value="CBS_dom"/>
</dbReference>
<dbReference type="SMART" id="SM00116">
    <property type="entry name" value="CBS"/>
    <property type="match status" value="2"/>
</dbReference>
<keyword evidence="5" id="KW-1185">Reference proteome</keyword>
<evidence type="ECO:0000256" key="1">
    <source>
        <dbReference type="ARBA" id="ARBA00023122"/>
    </source>
</evidence>
<dbReference type="Proteomes" id="UP001596157">
    <property type="component" value="Unassembled WGS sequence"/>
</dbReference>
<dbReference type="PANTHER" id="PTHR43080:SF29">
    <property type="entry name" value="OS02G0818000 PROTEIN"/>
    <property type="match status" value="1"/>
</dbReference>
<keyword evidence="1 2" id="KW-0129">CBS domain</keyword>
<dbReference type="Pfam" id="PF00571">
    <property type="entry name" value="CBS"/>
    <property type="match status" value="2"/>
</dbReference>
<evidence type="ECO:0000259" key="3">
    <source>
        <dbReference type="PROSITE" id="PS51371"/>
    </source>
</evidence>
<dbReference type="SUPFAM" id="SSF54631">
    <property type="entry name" value="CBS-domain pair"/>
    <property type="match status" value="1"/>
</dbReference>
<dbReference type="InterPro" id="IPR046342">
    <property type="entry name" value="CBS_dom_sf"/>
</dbReference>
<accession>A0ABW0EMH0</accession>
<dbReference type="Gene3D" id="3.10.580.10">
    <property type="entry name" value="CBS-domain"/>
    <property type="match status" value="1"/>
</dbReference>
<organism evidence="4 5">
    <name type="scientific">Actinokineospora guangxiensis</name>
    <dbReference type="NCBI Taxonomy" id="1490288"/>
    <lineage>
        <taxon>Bacteria</taxon>
        <taxon>Bacillati</taxon>
        <taxon>Actinomycetota</taxon>
        <taxon>Actinomycetes</taxon>
        <taxon>Pseudonocardiales</taxon>
        <taxon>Pseudonocardiaceae</taxon>
        <taxon>Actinokineospora</taxon>
    </lineage>
</organism>